<evidence type="ECO:0000313" key="2">
    <source>
        <dbReference type="EMBL" id="GFD56088.1"/>
    </source>
</evidence>
<feature type="non-terminal residue" evidence="2">
    <location>
        <position position="1"/>
    </location>
</feature>
<protein>
    <submittedName>
        <fullName evidence="2">Uncharacterized protein</fullName>
    </submittedName>
</protein>
<reference evidence="2" key="1">
    <citation type="journal article" date="2019" name="Sci. Rep.">
        <title>Draft genome of Tanacetum cinerariifolium, the natural source of mosquito coil.</title>
        <authorList>
            <person name="Yamashiro T."/>
            <person name="Shiraishi A."/>
            <person name="Satake H."/>
            <person name="Nakayama K."/>
        </authorList>
    </citation>
    <scope>NUCLEOTIDE SEQUENCE</scope>
</reference>
<dbReference type="AlphaFoldDB" id="A0A699XDL6"/>
<feature type="region of interest" description="Disordered" evidence="1">
    <location>
        <begin position="30"/>
        <end position="51"/>
    </location>
</feature>
<sequence length="51" mass="5424">EAGSFTQLGHAVGIDSLLNVRQNELLGLRHRAPQNDELGVEKLGENGDALA</sequence>
<proteinExistence type="predicted"/>
<name>A0A699XDL6_TANCI</name>
<organism evidence="2">
    <name type="scientific">Tanacetum cinerariifolium</name>
    <name type="common">Dalmatian daisy</name>
    <name type="synonym">Chrysanthemum cinerariifolium</name>
    <dbReference type="NCBI Taxonomy" id="118510"/>
    <lineage>
        <taxon>Eukaryota</taxon>
        <taxon>Viridiplantae</taxon>
        <taxon>Streptophyta</taxon>
        <taxon>Embryophyta</taxon>
        <taxon>Tracheophyta</taxon>
        <taxon>Spermatophyta</taxon>
        <taxon>Magnoliopsida</taxon>
        <taxon>eudicotyledons</taxon>
        <taxon>Gunneridae</taxon>
        <taxon>Pentapetalae</taxon>
        <taxon>asterids</taxon>
        <taxon>campanulids</taxon>
        <taxon>Asterales</taxon>
        <taxon>Asteraceae</taxon>
        <taxon>Asteroideae</taxon>
        <taxon>Anthemideae</taxon>
        <taxon>Anthemidinae</taxon>
        <taxon>Tanacetum</taxon>
    </lineage>
</organism>
<evidence type="ECO:0000256" key="1">
    <source>
        <dbReference type="SAM" id="MobiDB-lite"/>
    </source>
</evidence>
<gene>
    <name evidence="2" type="ORF">Tci_928057</name>
</gene>
<accession>A0A699XDL6</accession>
<comment type="caution">
    <text evidence="2">The sequence shown here is derived from an EMBL/GenBank/DDBJ whole genome shotgun (WGS) entry which is preliminary data.</text>
</comment>
<dbReference type="EMBL" id="BKCJ011825215">
    <property type="protein sequence ID" value="GFD56088.1"/>
    <property type="molecule type" value="Genomic_DNA"/>
</dbReference>